<gene>
    <name evidence="16" type="ORF">METZ01_LOCUS310116</name>
</gene>
<evidence type="ECO:0000259" key="14">
    <source>
        <dbReference type="Pfam" id="PF00391"/>
    </source>
</evidence>
<dbReference type="GO" id="GO:0008986">
    <property type="term" value="F:pyruvate, water dikinase activity"/>
    <property type="evidence" value="ECO:0007669"/>
    <property type="project" value="UniProtKB-EC"/>
</dbReference>
<dbReference type="GO" id="GO:0006094">
    <property type="term" value="P:gluconeogenesis"/>
    <property type="evidence" value="ECO:0007669"/>
    <property type="project" value="UniProtKB-UniPathway"/>
</dbReference>
<dbReference type="InterPro" id="IPR006319">
    <property type="entry name" value="PEP_synth"/>
</dbReference>
<dbReference type="AlphaFoldDB" id="A0A382NC04"/>
<dbReference type="PANTHER" id="PTHR43030">
    <property type="entry name" value="PHOSPHOENOLPYRUVATE SYNTHASE"/>
    <property type="match status" value="1"/>
</dbReference>
<comment type="pathway">
    <text evidence="3">Carbohydrate biosynthesis; gluconeogenesis.</text>
</comment>
<dbReference type="EMBL" id="UINC01098609">
    <property type="protein sequence ID" value="SVC57262.1"/>
    <property type="molecule type" value="Genomic_DNA"/>
</dbReference>
<dbReference type="PANTHER" id="PTHR43030:SF1">
    <property type="entry name" value="PHOSPHOENOLPYRUVATE SYNTHASE"/>
    <property type="match status" value="1"/>
</dbReference>
<keyword evidence="7" id="KW-0479">Metal-binding</keyword>
<evidence type="ECO:0000256" key="1">
    <source>
        <dbReference type="ARBA" id="ARBA00001946"/>
    </source>
</evidence>
<evidence type="ECO:0000256" key="13">
    <source>
        <dbReference type="ARBA" id="ARBA00047700"/>
    </source>
</evidence>
<evidence type="ECO:0000256" key="4">
    <source>
        <dbReference type="ARBA" id="ARBA00007837"/>
    </source>
</evidence>
<comment type="function">
    <text evidence="2">Catalyzes the phosphorylation of pyruvate to phosphoenolpyruvate.</text>
</comment>
<evidence type="ECO:0000256" key="10">
    <source>
        <dbReference type="ARBA" id="ARBA00022840"/>
    </source>
</evidence>
<dbReference type="UniPathway" id="UPA00138"/>
<keyword evidence="9" id="KW-0418">Kinase</keyword>
<evidence type="ECO:0000256" key="3">
    <source>
        <dbReference type="ARBA" id="ARBA00004742"/>
    </source>
</evidence>
<dbReference type="InterPro" id="IPR013815">
    <property type="entry name" value="ATP_grasp_subdomain_1"/>
</dbReference>
<evidence type="ECO:0000256" key="2">
    <source>
        <dbReference type="ARBA" id="ARBA00002988"/>
    </source>
</evidence>
<evidence type="ECO:0000256" key="12">
    <source>
        <dbReference type="ARBA" id="ARBA00033470"/>
    </source>
</evidence>
<accession>A0A382NC04</accession>
<dbReference type="FunFam" id="3.30.470.20:FF:000017">
    <property type="entry name" value="Phosphoenolpyruvate synthase"/>
    <property type="match status" value="1"/>
</dbReference>
<comment type="similarity">
    <text evidence="4">Belongs to the PEP-utilizing enzyme family.</text>
</comment>
<feature type="non-terminal residue" evidence="16">
    <location>
        <position position="372"/>
    </location>
</feature>
<evidence type="ECO:0000256" key="9">
    <source>
        <dbReference type="ARBA" id="ARBA00022777"/>
    </source>
</evidence>
<evidence type="ECO:0000313" key="16">
    <source>
        <dbReference type="EMBL" id="SVC57262.1"/>
    </source>
</evidence>
<dbReference type="Gene3D" id="3.50.30.10">
    <property type="entry name" value="Phosphohistidine domain"/>
    <property type="match status" value="1"/>
</dbReference>
<keyword evidence="8" id="KW-0547">Nucleotide-binding</keyword>
<dbReference type="GO" id="GO:0005524">
    <property type="term" value="F:ATP binding"/>
    <property type="evidence" value="ECO:0007669"/>
    <property type="project" value="UniProtKB-KW"/>
</dbReference>
<dbReference type="Pfam" id="PF01326">
    <property type="entry name" value="PPDK_N"/>
    <property type="match status" value="1"/>
</dbReference>
<protein>
    <recommendedName>
        <fullName evidence="5">pyruvate, water dikinase</fullName>
        <ecNumber evidence="5">2.7.9.2</ecNumber>
    </recommendedName>
    <alternativeName>
        <fullName evidence="12">Pyruvate, water dikinase</fullName>
    </alternativeName>
</protein>
<dbReference type="SUPFAM" id="SSF56059">
    <property type="entry name" value="Glutathione synthetase ATP-binding domain-like"/>
    <property type="match status" value="1"/>
</dbReference>
<evidence type="ECO:0000256" key="5">
    <source>
        <dbReference type="ARBA" id="ARBA00011996"/>
    </source>
</evidence>
<evidence type="ECO:0000256" key="11">
    <source>
        <dbReference type="ARBA" id="ARBA00022842"/>
    </source>
</evidence>
<dbReference type="EC" id="2.7.9.2" evidence="5"/>
<dbReference type="Gene3D" id="3.30.470.20">
    <property type="entry name" value="ATP-grasp fold, B domain"/>
    <property type="match status" value="1"/>
</dbReference>
<dbReference type="InterPro" id="IPR002192">
    <property type="entry name" value="PPDK_AMP/ATP-bd"/>
</dbReference>
<dbReference type="InterPro" id="IPR008279">
    <property type="entry name" value="PEP-util_enz_mobile_dom"/>
</dbReference>
<evidence type="ECO:0000256" key="7">
    <source>
        <dbReference type="ARBA" id="ARBA00022723"/>
    </source>
</evidence>
<keyword evidence="6" id="KW-0808">Transferase</keyword>
<evidence type="ECO:0000259" key="15">
    <source>
        <dbReference type="Pfam" id="PF01326"/>
    </source>
</evidence>
<sequence>GGFATTAEAFNEFLEQSGLEARIHEVLDSLDVDDVNALTEAGKNIRQWIIDTPFQGKLEEEIKTAFVTLQGDAGEEASFAVRSSATAEDMPDASFAGQQETFLNVKGYEAVLVAIKHVFASLFNDRAISYRVHQGYDHKGVALSAGIQRMVRSDIASSGVMFTIDTESGFEDVVFITSSFGLGEMVVQGAVNPDEFYVHKPTLDKGLPAIVRRNLGSKLTKMVYSDDEAHGKQVSIVDIDAADSKAFSLTDDEVMELAKQAQIIENHYKRPMDIEWAKDGADGKLYIVQARPETVRSREDSQSIERFQLKGQSNIVCEGRAIGHKIGAGVAKVLDSIEEMDKIQAGDVLVTDMTDPDWEPIMKKASAIVTNR</sequence>
<feature type="non-terminal residue" evidence="16">
    <location>
        <position position="1"/>
    </location>
</feature>
<keyword evidence="10" id="KW-0067">ATP-binding</keyword>
<evidence type="ECO:0000256" key="6">
    <source>
        <dbReference type="ARBA" id="ARBA00022679"/>
    </source>
</evidence>
<dbReference type="Gene3D" id="3.30.1490.20">
    <property type="entry name" value="ATP-grasp fold, A domain"/>
    <property type="match status" value="1"/>
</dbReference>
<dbReference type="Pfam" id="PF00391">
    <property type="entry name" value="PEP-utilizers"/>
    <property type="match status" value="1"/>
</dbReference>
<proteinExistence type="inferred from homology"/>
<keyword evidence="11" id="KW-0460">Magnesium</keyword>
<comment type="catalytic activity">
    <reaction evidence="13">
        <text>pyruvate + ATP + H2O = phosphoenolpyruvate + AMP + phosphate + 2 H(+)</text>
        <dbReference type="Rhea" id="RHEA:11364"/>
        <dbReference type="ChEBI" id="CHEBI:15361"/>
        <dbReference type="ChEBI" id="CHEBI:15377"/>
        <dbReference type="ChEBI" id="CHEBI:15378"/>
        <dbReference type="ChEBI" id="CHEBI:30616"/>
        <dbReference type="ChEBI" id="CHEBI:43474"/>
        <dbReference type="ChEBI" id="CHEBI:58702"/>
        <dbReference type="ChEBI" id="CHEBI:456215"/>
        <dbReference type="EC" id="2.7.9.2"/>
    </reaction>
</comment>
<dbReference type="GO" id="GO:0046872">
    <property type="term" value="F:metal ion binding"/>
    <property type="evidence" value="ECO:0007669"/>
    <property type="project" value="UniProtKB-KW"/>
</dbReference>
<feature type="domain" description="Pyruvate phosphate dikinase AMP/ATP-binding" evidence="15">
    <location>
        <begin position="2"/>
        <end position="305"/>
    </location>
</feature>
<dbReference type="FunFam" id="3.30.1490.20:FF:000010">
    <property type="entry name" value="Phosphoenolpyruvate synthase"/>
    <property type="match status" value="1"/>
</dbReference>
<organism evidence="16">
    <name type="scientific">marine metagenome</name>
    <dbReference type="NCBI Taxonomy" id="408172"/>
    <lineage>
        <taxon>unclassified sequences</taxon>
        <taxon>metagenomes</taxon>
        <taxon>ecological metagenomes</taxon>
    </lineage>
</organism>
<comment type="cofactor">
    <cofactor evidence="1">
        <name>Mg(2+)</name>
        <dbReference type="ChEBI" id="CHEBI:18420"/>
    </cofactor>
</comment>
<name>A0A382NC04_9ZZZZ</name>
<reference evidence="16" key="1">
    <citation type="submission" date="2018-05" db="EMBL/GenBank/DDBJ databases">
        <authorList>
            <person name="Lanie J.A."/>
            <person name="Ng W.-L."/>
            <person name="Kazmierczak K.M."/>
            <person name="Andrzejewski T.M."/>
            <person name="Davidsen T.M."/>
            <person name="Wayne K.J."/>
            <person name="Tettelin H."/>
            <person name="Glass J.I."/>
            <person name="Rusch D."/>
            <person name="Podicherti R."/>
            <person name="Tsui H.-C.T."/>
            <person name="Winkler M.E."/>
        </authorList>
    </citation>
    <scope>NUCLEOTIDE SEQUENCE</scope>
</reference>
<evidence type="ECO:0000256" key="8">
    <source>
        <dbReference type="ARBA" id="ARBA00022741"/>
    </source>
</evidence>
<feature type="domain" description="PEP-utilising enzyme mobile" evidence="14">
    <location>
        <begin position="344"/>
        <end position="372"/>
    </location>
</feature>